<dbReference type="Proteomes" id="UP000770661">
    <property type="component" value="Unassembled WGS sequence"/>
</dbReference>
<comment type="similarity">
    <text evidence="2">Belongs to the nucleoplasmin family.</text>
</comment>
<reference evidence="6" key="1">
    <citation type="submission" date="2020-07" db="EMBL/GenBank/DDBJ databases">
        <title>The High-quality genome of the commercially important snow crab, Chionoecetes opilio.</title>
        <authorList>
            <person name="Jeong J.-H."/>
            <person name="Ryu S."/>
        </authorList>
    </citation>
    <scope>NUCLEOTIDE SEQUENCE</scope>
    <source>
        <strain evidence="6">MADBK_172401_WGS</strain>
        <tissue evidence="6">Digestive gland</tissue>
    </source>
</reference>
<evidence type="ECO:0000256" key="2">
    <source>
        <dbReference type="ARBA" id="ARBA00010744"/>
    </source>
</evidence>
<dbReference type="Gene3D" id="2.60.120.340">
    <property type="entry name" value="Nucleoplasmin core domain"/>
    <property type="match status" value="1"/>
</dbReference>
<keyword evidence="3" id="KW-0539">Nucleus</keyword>
<protein>
    <submittedName>
        <fullName evidence="6">Nucleophosmin</fullName>
    </submittedName>
</protein>
<dbReference type="GO" id="GO:0006338">
    <property type="term" value="P:chromatin remodeling"/>
    <property type="evidence" value="ECO:0007669"/>
    <property type="project" value="TreeGrafter"/>
</dbReference>
<dbReference type="GO" id="GO:0005737">
    <property type="term" value="C:cytoplasm"/>
    <property type="evidence" value="ECO:0007669"/>
    <property type="project" value="TreeGrafter"/>
</dbReference>
<evidence type="ECO:0000256" key="4">
    <source>
        <dbReference type="SAM" id="MobiDB-lite"/>
    </source>
</evidence>
<dbReference type="SUPFAM" id="SSF69203">
    <property type="entry name" value="Nucleoplasmin-like core domain"/>
    <property type="match status" value="1"/>
</dbReference>
<feature type="compositionally biased region" description="Basic and acidic residues" evidence="4">
    <location>
        <begin position="146"/>
        <end position="160"/>
    </location>
</feature>
<accession>A0A8J5D597</accession>
<evidence type="ECO:0000313" key="7">
    <source>
        <dbReference type="Proteomes" id="UP000770661"/>
    </source>
</evidence>
<feature type="region of interest" description="Disordered" evidence="4">
    <location>
        <begin position="130"/>
        <end position="160"/>
    </location>
</feature>
<dbReference type="GO" id="GO:0003682">
    <property type="term" value="F:chromatin binding"/>
    <property type="evidence" value="ECO:0007669"/>
    <property type="project" value="TreeGrafter"/>
</dbReference>
<dbReference type="InterPro" id="IPR036824">
    <property type="entry name" value="Nucleoplasmin_core_dom_sf"/>
</dbReference>
<proteinExistence type="inferred from homology"/>
<dbReference type="GO" id="GO:0005654">
    <property type="term" value="C:nucleoplasm"/>
    <property type="evidence" value="ECO:0007669"/>
    <property type="project" value="TreeGrafter"/>
</dbReference>
<dbReference type="PANTHER" id="PTHR22747:SF18">
    <property type="entry name" value="GEO09167P1-RELATED"/>
    <property type="match status" value="1"/>
</dbReference>
<comment type="subcellular location">
    <subcellularLocation>
        <location evidence="1">Nucleus</location>
    </subcellularLocation>
</comment>
<dbReference type="Pfam" id="PF03066">
    <property type="entry name" value="Nucleoplasmin"/>
    <property type="match status" value="1"/>
</dbReference>
<sequence length="160" mass="17635">MVDPVGVLYNGRITLDADHKEQKWEGTATENTIDCTVTTHTLSVRQVVLGPDAKDEANVVELEVMGFNDKKQRIPIYVSKAGASCVANVEVLVEDQAATFHLVRGGGPVHLSGTHQTETNVIEDDDIEELAEDEDEEEDEVVEDSPNDKNGMRVKNEVFE</sequence>
<dbReference type="GO" id="GO:0042393">
    <property type="term" value="F:histone binding"/>
    <property type="evidence" value="ECO:0007669"/>
    <property type="project" value="TreeGrafter"/>
</dbReference>
<evidence type="ECO:0000313" key="6">
    <source>
        <dbReference type="EMBL" id="KAG0729917.1"/>
    </source>
</evidence>
<dbReference type="OrthoDB" id="6075101at2759"/>
<gene>
    <name evidence="6" type="primary">npm1</name>
    <name evidence="6" type="ORF">GWK47_029350</name>
</gene>
<dbReference type="InterPro" id="IPR004301">
    <property type="entry name" value="Nucleoplasmin"/>
</dbReference>
<dbReference type="GO" id="GO:0005730">
    <property type="term" value="C:nucleolus"/>
    <property type="evidence" value="ECO:0007669"/>
    <property type="project" value="TreeGrafter"/>
</dbReference>
<dbReference type="AlphaFoldDB" id="A0A8J5D597"/>
<name>A0A8J5D597_CHIOP</name>
<evidence type="ECO:0000256" key="1">
    <source>
        <dbReference type="ARBA" id="ARBA00004123"/>
    </source>
</evidence>
<organism evidence="6 7">
    <name type="scientific">Chionoecetes opilio</name>
    <name type="common">Atlantic snow crab</name>
    <name type="synonym">Cancer opilio</name>
    <dbReference type="NCBI Taxonomy" id="41210"/>
    <lineage>
        <taxon>Eukaryota</taxon>
        <taxon>Metazoa</taxon>
        <taxon>Ecdysozoa</taxon>
        <taxon>Arthropoda</taxon>
        <taxon>Crustacea</taxon>
        <taxon>Multicrustacea</taxon>
        <taxon>Malacostraca</taxon>
        <taxon>Eumalacostraca</taxon>
        <taxon>Eucarida</taxon>
        <taxon>Decapoda</taxon>
        <taxon>Pleocyemata</taxon>
        <taxon>Brachyura</taxon>
        <taxon>Eubrachyura</taxon>
        <taxon>Majoidea</taxon>
        <taxon>Majidae</taxon>
        <taxon>Chionoecetes</taxon>
    </lineage>
</organism>
<comment type="caution">
    <text evidence="6">The sequence shown here is derived from an EMBL/GenBank/DDBJ whole genome shotgun (WGS) entry which is preliminary data.</text>
</comment>
<dbReference type="GO" id="GO:0003723">
    <property type="term" value="F:RNA binding"/>
    <property type="evidence" value="ECO:0007669"/>
    <property type="project" value="TreeGrafter"/>
</dbReference>
<evidence type="ECO:0000256" key="3">
    <source>
        <dbReference type="ARBA" id="ARBA00023242"/>
    </source>
</evidence>
<dbReference type="EMBL" id="JACEEZ010000676">
    <property type="protein sequence ID" value="KAG0729917.1"/>
    <property type="molecule type" value="Genomic_DNA"/>
</dbReference>
<keyword evidence="7" id="KW-1185">Reference proteome</keyword>
<dbReference type="PANTHER" id="PTHR22747">
    <property type="entry name" value="NUCLEOPLASMIN"/>
    <property type="match status" value="1"/>
</dbReference>
<dbReference type="InterPro" id="IPR024057">
    <property type="entry name" value="Nucleoplasmin_core_dom"/>
</dbReference>
<feature type="domain" description="Nucleoplasmin core" evidence="5">
    <location>
        <begin position="13"/>
        <end position="116"/>
    </location>
</feature>
<evidence type="ECO:0000259" key="5">
    <source>
        <dbReference type="Pfam" id="PF03066"/>
    </source>
</evidence>
<feature type="compositionally biased region" description="Acidic residues" evidence="4">
    <location>
        <begin position="130"/>
        <end position="145"/>
    </location>
</feature>